<dbReference type="OrthoDB" id="5731031at2"/>
<feature type="transmembrane region" description="Helical" evidence="1">
    <location>
        <begin position="138"/>
        <end position="155"/>
    </location>
</feature>
<dbReference type="EMBL" id="VIKR01000003">
    <property type="protein sequence ID" value="TQV73770.1"/>
    <property type="molecule type" value="Genomic_DNA"/>
</dbReference>
<gene>
    <name evidence="2" type="ORF">FLL45_12945</name>
</gene>
<feature type="transmembrane region" description="Helical" evidence="1">
    <location>
        <begin position="73"/>
        <end position="92"/>
    </location>
</feature>
<feature type="transmembrane region" description="Helical" evidence="1">
    <location>
        <begin position="162"/>
        <end position="185"/>
    </location>
</feature>
<name>A0A545T976_9GAMM</name>
<feature type="transmembrane region" description="Helical" evidence="1">
    <location>
        <begin position="38"/>
        <end position="61"/>
    </location>
</feature>
<feature type="transmembrane region" description="Helical" evidence="1">
    <location>
        <begin position="6"/>
        <end position="26"/>
    </location>
</feature>
<organism evidence="2 3">
    <name type="scientific">Aliikangiella marina</name>
    <dbReference type="NCBI Taxonomy" id="1712262"/>
    <lineage>
        <taxon>Bacteria</taxon>
        <taxon>Pseudomonadati</taxon>
        <taxon>Pseudomonadota</taxon>
        <taxon>Gammaproteobacteria</taxon>
        <taxon>Oceanospirillales</taxon>
        <taxon>Pleioneaceae</taxon>
        <taxon>Aliikangiella</taxon>
    </lineage>
</organism>
<keyword evidence="1" id="KW-0472">Membrane</keyword>
<sequence>MSKFEYIAVLVSLVLGLGIANILTGLGRMINRRNEFPIDVVHFLWSIALFVVLVLNWWVFFKNSEVTEWTFEYFLSIIVWAVIFYLMTVVLFPTDKNLDQDYGKIFLQNRSWFLGLFIASNLMDIIVTALRGQLFSPPFYLPFVLHFVALGIIGLKTESRAYHVGFASYILFISLTWSFFVRLLLV</sequence>
<dbReference type="Proteomes" id="UP000317839">
    <property type="component" value="Unassembled WGS sequence"/>
</dbReference>
<keyword evidence="1" id="KW-1133">Transmembrane helix</keyword>
<dbReference type="RefSeq" id="WP_142942478.1">
    <property type="nucleotide sequence ID" value="NZ_VIKR01000003.1"/>
</dbReference>
<comment type="caution">
    <text evidence="2">The sequence shown here is derived from an EMBL/GenBank/DDBJ whole genome shotgun (WGS) entry which is preliminary data.</text>
</comment>
<evidence type="ECO:0000313" key="3">
    <source>
        <dbReference type="Proteomes" id="UP000317839"/>
    </source>
</evidence>
<keyword evidence="3" id="KW-1185">Reference proteome</keyword>
<dbReference type="AlphaFoldDB" id="A0A545T976"/>
<reference evidence="2 3" key="1">
    <citation type="submission" date="2019-06" db="EMBL/GenBank/DDBJ databases">
        <title>Draft genome of Aliikangiella marina GYP-15.</title>
        <authorList>
            <person name="Wang G."/>
        </authorList>
    </citation>
    <scope>NUCLEOTIDE SEQUENCE [LARGE SCALE GENOMIC DNA]</scope>
    <source>
        <strain evidence="2 3">GYP-15</strain>
    </source>
</reference>
<evidence type="ECO:0000256" key="1">
    <source>
        <dbReference type="SAM" id="Phobius"/>
    </source>
</evidence>
<evidence type="ECO:0000313" key="2">
    <source>
        <dbReference type="EMBL" id="TQV73770.1"/>
    </source>
</evidence>
<proteinExistence type="predicted"/>
<keyword evidence="1" id="KW-0812">Transmembrane</keyword>
<protein>
    <submittedName>
        <fullName evidence="2">Uncharacterized protein</fullName>
    </submittedName>
</protein>
<accession>A0A545T976</accession>
<feature type="transmembrane region" description="Helical" evidence="1">
    <location>
        <begin position="112"/>
        <end position="132"/>
    </location>
</feature>